<dbReference type="EMBL" id="AVOT02081876">
    <property type="protein sequence ID" value="MBW0568039.1"/>
    <property type="molecule type" value="Genomic_DNA"/>
</dbReference>
<proteinExistence type="predicted"/>
<protein>
    <submittedName>
        <fullName evidence="2">Uncharacterized protein</fullName>
    </submittedName>
</protein>
<organism evidence="2 3">
    <name type="scientific">Austropuccinia psidii MF-1</name>
    <dbReference type="NCBI Taxonomy" id="1389203"/>
    <lineage>
        <taxon>Eukaryota</taxon>
        <taxon>Fungi</taxon>
        <taxon>Dikarya</taxon>
        <taxon>Basidiomycota</taxon>
        <taxon>Pucciniomycotina</taxon>
        <taxon>Pucciniomycetes</taxon>
        <taxon>Pucciniales</taxon>
        <taxon>Sphaerophragmiaceae</taxon>
        <taxon>Austropuccinia</taxon>
    </lineage>
</organism>
<keyword evidence="3" id="KW-1185">Reference proteome</keyword>
<sequence length="95" mass="10915">MEDIITRKRIGKTWTRNPVDSKIMPKTSREDRRAERPFIKGNKCVSTFYLAKTCTEKSKTNAFQVIEEAQCTEGKEESDQDSEISEDTPGEDCHI</sequence>
<feature type="compositionally biased region" description="Acidic residues" evidence="1">
    <location>
        <begin position="76"/>
        <end position="95"/>
    </location>
</feature>
<gene>
    <name evidence="2" type="ORF">O181_107754</name>
</gene>
<name>A0A9Q3PNA8_9BASI</name>
<dbReference type="AlphaFoldDB" id="A0A9Q3PNA8"/>
<feature type="region of interest" description="Disordered" evidence="1">
    <location>
        <begin position="70"/>
        <end position="95"/>
    </location>
</feature>
<dbReference type="Proteomes" id="UP000765509">
    <property type="component" value="Unassembled WGS sequence"/>
</dbReference>
<comment type="caution">
    <text evidence="2">The sequence shown here is derived from an EMBL/GenBank/DDBJ whole genome shotgun (WGS) entry which is preliminary data.</text>
</comment>
<reference evidence="2" key="1">
    <citation type="submission" date="2021-03" db="EMBL/GenBank/DDBJ databases">
        <title>Draft genome sequence of rust myrtle Austropuccinia psidii MF-1, a brazilian biotype.</title>
        <authorList>
            <person name="Quecine M.C."/>
            <person name="Pachon D.M.R."/>
            <person name="Bonatelli M.L."/>
            <person name="Correr F.H."/>
            <person name="Franceschini L.M."/>
            <person name="Leite T.F."/>
            <person name="Margarido G.R.A."/>
            <person name="Almeida C.A."/>
            <person name="Ferrarezi J.A."/>
            <person name="Labate C.A."/>
        </authorList>
    </citation>
    <scope>NUCLEOTIDE SEQUENCE</scope>
    <source>
        <strain evidence="2">MF-1</strain>
    </source>
</reference>
<evidence type="ECO:0000313" key="2">
    <source>
        <dbReference type="EMBL" id="MBW0568039.1"/>
    </source>
</evidence>
<dbReference type="OrthoDB" id="3644300at2759"/>
<accession>A0A9Q3PNA8</accession>
<evidence type="ECO:0000313" key="3">
    <source>
        <dbReference type="Proteomes" id="UP000765509"/>
    </source>
</evidence>
<evidence type="ECO:0000256" key="1">
    <source>
        <dbReference type="SAM" id="MobiDB-lite"/>
    </source>
</evidence>